<evidence type="ECO:0000313" key="1">
    <source>
        <dbReference type="EMBL" id="PRP98521.1"/>
    </source>
</evidence>
<name>A0A2S9Y0J0_9BACT</name>
<evidence type="ECO:0000313" key="2">
    <source>
        <dbReference type="Proteomes" id="UP000238823"/>
    </source>
</evidence>
<dbReference type="Proteomes" id="UP000238823">
    <property type="component" value="Unassembled WGS sequence"/>
</dbReference>
<gene>
    <name evidence="1" type="ORF">ENSA7_64640</name>
</gene>
<dbReference type="EMBL" id="PVNL01000124">
    <property type="protein sequence ID" value="PRP98521.1"/>
    <property type="molecule type" value="Genomic_DNA"/>
</dbReference>
<reference evidence="1 2" key="1">
    <citation type="submission" date="2018-03" db="EMBL/GenBank/DDBJ databases">
        <title>Draft Genome Sequences of the Obligatory Marine Myxobacteria Enhygromyxa salina SWB007.</title>
        <authorList>
            <person name="Poehlein A."/>
            <person name="Moghaddam J.A."/>
            <person name="Harms H."/>
            <person name="Alanjari M."/>
            <person name="Koenig G.M."/>
            <person name="Daniel R."/>
            <person name="Schaeberle T.F."/>
        </authorList>
    </citation>
    <scope>NUCLEOTIDE SEQUENCE [LARGE SCALE GENOMIC DNA]</scope>
    <source>
        <strain evidence="1 2">SWB007</strain>
    </source>
</reference>
<sequence>MLINEHTAQAAREHVSGMLDKSFRGVKSNKFLKVTVKKSRPPLPPKPLPDEVNDMARVDFECHPSEPLKIAEHWEDAPCCLICGRPHIAGDQ</sequence>
<comment type="caution">
    <text evidence="1">The sequence shown here is derived from an EMBL/GenBank/DDBJ whole genome shotgun (WGS) entry which is preliminary data.</text>
</comment>
<protein>
    <submittedName>
        <fullName evidence="1">Uncharacterized protein</fullName>
    </submittedName>
</protein>
<accession>A0A2S9Y0J0</accession>
<dbReference type="RefSeq" id="WP_146158394.1">
    <property type="nucleotide sequence ID" value="NZ_PVNL01000124.1"/>
</dbReference>
<organism evidence="1 2">
    <name type="scientific">Enhygromyxa salina</name>
    <dbReference type="NCBI Taxonomy" id="215803"/>
    <lineage>
        <taxon>Bacteria</taxon>
        <taxon>Pseudomonadati</taxon>
        <taxon>Myxococcota</taxon>
        <taxon>Polyangia</taxon>
        <taxon>Nannocystales</taxon>
        <taxon>Nannocystaceae</taxon>
        <taxon>Enhygromyxa</taxon>
    </lineage>
</organism>
<dbReference type="AlphaFoldDB" id="A0A2S9Y0J0"/>
<proteinExistence type="predicted"/>